<evidence type="ECO:0000256" key="1">
    <source>
        <dbReference type="ARBA" id="ARBA00006525"/>
    </source>
</evidence>
<dbReference type="GO" id="GO:0009294">
    <property type="term" value="P:DNA-mediated transformation"/>
    <property type="evidence" value="ECO:0007669"/>
    <property type="project" value="InterPro"/>
</dbReference>
<organism evidence="4 5">
    <name type="scientific">Frondihabitans australicus</name>
    <dbReference type="NCBI Taxonomy" id="386892"/>
    <lineage>
        <taxon>Bacteria</taxon>
        <taxon>Bacillati</taxon>
        <taxon>Actinomycetota</taxon>
        <taxon>Actinomycetes</taxon>
        <taxon>Micrococcales</taxon>
        <taxon>Microbacteriaceae</taxon>
        <taxon>Frondihabitans</taxon>
    </lineage>
</organism>
<accession>A0A495ICM6</accession>
<dbReference type="Pfam" id="PF17782">
    <property type="entry name" value="WHD_DprA"/>
    <property type="match status" value="1"/>
</dbReference>
<protein>
    <submittedName>
        <fullName evidence="4">DNA protecting protein DprA</fullName>
    </submittedName>
</protein>
<comment type="similarity">
    <text evidence="1">Belongs to the DprA/Smf family.</text>
</comment>
<dbReference type="InterPro" id="IPR003488">
    <property type="entry name" value="DprA"/>
</dbReference>
<dbReference type="PANTHER" id="PTHR43022:SF1">
    <property type="entry name" value="PROTEIN SMF"/>
    <property type="match status" value="1"/>
</dbReference>
<dbReference type="RefSeq" id="WP_245981395.1">
    <property type="nucleotide sequence ID" value="NZ_RBKS01000001.1"/>
</dbReference>
<dbReference type="Proteomes" id="UP000280008">
    <property type="component" value="Unassembled WGS sequence"/>
</dbReference>
<feature type="domain" description="Smf/DprA SLOG" evidence="2">
    <location>
        <begin position="132"/>
        <end position="342"/>
    </location>
</feature>
<dbReference type="AlphaFoldDB" id="A0A495ICM6"/>
<keyword evidence="5" id="KW-1185">Reference proteome</keyword>
<dbReference type="InterPro" id="IPR057666">
    <property type="entry name" value="DrpA_SLOG"/>
</dbReference>
<dbReference type="SUPFAM" id="SSF102405">
    <property type="entry name" value="MCP/YpsA-like"/>
    <property type="match status" value="1"/>
</dbReference>
<sequence>MTGRGLLAGFGDGEIADMLGGVGRAGGADNVARAAGAGGAGANDALASAVWSCLTEPGDGAAGLLRLALGPAGALAALELPDDEIVRRLEARGAGEASRVDLTGARKRWEPRMSATAVRSAFRAASVLGVRLVVPGDAEWPAGLDDLGLHGPAALWIRGDAGALTARPGIAIVGSRAATGYGEHVAADLSDGLSTRGWSVFSGGAYGIDGMAHRTTVASDGLTVAIMAGGVDRYYPAGNADLLRRVAETGAVVAEAPCGTTPSRWRFLQRNRLLAATTAATVVVEAGHRSGALNTANHARALERPLGAVPGPVTSPASASCHRLLREGGAECVTSPDDVVALVTGGVLDDVARYGPGRDAPGEMRVLDALSTRSAQTDLDVARRSGLAAGEIRGILAVLELGGRAEERETGWVRCH</sequence>
<dbReference type="InterPro" id="IPR036388">
    <property type="entry name" value="WH-like_DNA-bd_sf"/>
</dbReference>
<proteinExistence type="inferred from homology"/>
<comment type="caution">
    <text evidence="4">The sequence shown here is derived from an EMBL/GenBank/DDBJ whole genome shotgun (WGS) entry which is preliminary data.</text>
</comment>
<dbReference type="EMBL" id="RBKS01000001">
    <property type="protein sequence ID" value="RKR73692.1"/>
    <property type="molecule type" value="Genomic_DNA"/>
</dbReference>
<gene>
    <name evidence="4" type="ORF">C8E83_0787</name>
</gene>
<evidence type="ECO:0000259" key="2">
    <source>
        <dbReference type="Pfam" id="PF02481"/>
    </source>
</evidence>
<name>A0A495ICM6_9MICO</name>
<dbReference type="InterPro" id="IPR041614">
    <property type="entry name" value="DprA_WH"/>
</dbReference>
<evidence type="ECO:0000313" key="5">
    <source>
        <dbReference type="Proteomes" id="UP000280008"/>
    </source>
</evidence>
<dbReference type="Gene3D" id="1.10.10.10">
    <property type="entry name" value="Winged helix-like DNA-binding domain superfamily/Winged helix DNA-binding domain"/>
    <property type="match status" value="1"/>
</dbReference>
<feature type="domain" description="DprA winged helix" evidence="3">
    <location>
        <begin position="360"/>
        <end position="406"/>
    </location>
</feature>
<evidence type="ECO:0000313" key="4">
    <source>
        <dbReference type="EMBL" id="RKR73692.1"/>
    </source>
</evidence>
<dbReference type="Gene3D" id="3.40.50.450">
    <property type="match status" value="1"/>
</dbReference>
<dbReference type="Pfam" id="PF02481">
    <property type="entry name" value="DNA_processg_A"/>
    <property type="match status" value="1"/>
</dbReference>
<evidence type="ECO:0000259" key="3">
    <source>
        <dbReference type="Pfam" id="PF17782"/>
    </source>
</evidence>
<reference evidence="4 5" key="1">
    <citation type="submission" date="2018-10" db="EMBL/GenBank/DDBJ databases">
        <title>Sequencing the genomes of 1000 actinobacteria strains.</title>
        <authorList>
            <person name="Klenk H.-P."/>
        </authorList>
    </citation>
    <scope>NUCLEOTIDE SEQUENCE [LARGE SCALE GENOMIC DNA]</scope>
    <source>
        <strain evidence="4 5">DSM 17894</strain>
    </source>
</reference>
<dbReference type="PANTHER" id="PTHR43022">
    <property type="entry name" value="PROTEIN SMF"/>
    <property type="match status" value="1"/>
</dbReference>
<dbReference type="NCBIfam" id="TIGR00732">
    <property type="entry name" value="dprA"/>
    <property type="match status" value="1"/>
</dbReference>